<proteinExistence type="predicted"/>
<evidence type="ECO:0008006" key="5">
    <source>
        <dbReference type="Google" id="ProtNLM"/>
    </source>
</evidence>
<feature type="region of interest" description="Disordered" evidence="1">
    <location>
        <begin position="136"/>
        <end position="189"/>
    </location>
</feature>
<organism evidence="3 4">
    <name type="scientific">Actinocorallia libanotica</name>
    <dbReference type="NCBI Taxonomy" id="46162"/>
    <lineage>
        <taxon>Bacteria</taxon>
        <taxon>Bacillati</taxon>
        <taxon>Actinomycetota</taxon>
        <taxon>Actinomycetes</taxon>
        <taxon>Streptosporangiales</taxon>
        <taxon>Thermomonosporaceae</taxon>
        <taxon>Actinocorallia</taxon>
    </lineage>
</organism>
<keyword evidence="4" id="KW-1185">Reference proteome</keyword>
<dbReference type="Proteomes" id="UP001500665">
    <property type="component" value="Unassembled WGS sequence"/>
</dbReference>
<reference evidence="3 4" key="1">
    <citation type="journal article" date="2019" name="Int. J. Syst. Evol. Microbiol.">
        <title>The Global Catalogue of Microorganisms (GCM) 10K type strain sequencing project: providing services to taxonomists for standard genome sequencing and annotation.</title>
        <authorList>
            <consortium name="The Broad Institute Genomics Platform"/>
            <consortium name="The Broad Institute Genome Sequencing Center for Infectious Disease"/>
            <person name="Wu L."/>
            <person name="Ma J."/>
        </authorList>
    </citation>
    <scope>NUCLEOTIDE SEQUENCE [LARGE SCALE GENOMIC DNA]</scope>
    <source>
        <strain evidence="3 4">JCM 10696</strain>
    </source>
</reference>
<feature type="compositionally biased region" description="Low complexity" evidence="1">
    <location>
        <begin position="173"/>
        <end position="189"/>
    </location>
</feature>
<evidence type="ECO:0000256" key="1">
    <source>
        <dbReference type="SAM" id="MobiDB-lite"/>
    </source>
</evidence>
<dbReference type="RefSeq" id="WP_344244195.1">
    <property type="nucleotide sequence ID" value="NZ_BAAAHH010000029.1"/>
</dbReference>
<name>A0ABN1RSZ5_9ACTN</name>
<dbReference type="EMBL" id="BAAAHH010000029">
    <property type="protein sequence ID" value="GAA0963105.1"/>
    <property type="molecule type" value="Genomic_DNA"/>
</dbReference>
<evidence type="ECO:0000313" key="3">
    <source>
        <dbReference type="EMBL" id="GAA0963105.1"/>
    </source>
</evidence>
<evidence type="ECO:0000313" key="4">
    <source>
        <dbReference type="Proteomes" id="UP001500665"/>
    </source>
</evidence>
<keyword evidence="2" id="KW-0732">Signal</keyword>
<comment type="caution">
    <text evidence="3">The sequence shown here is derived from an EMBL/GenBank/DDBJ whole genome shotgun (WGS) entry which is preliminary data.</text>
</comment>
<sequence>MNTSLLAAGLSALLLAPVFAGSALLTFHPSQAPLTSAEHEPWYLEGDLGRDRPGQALVLTVSDTTQSRVLDAYRQSTPTDTPSHLGLTPVHYGKVFGRAAATDTYYLLARLTTRDGTPFDDRPRLWRRTGPTPWRYLGADPDPDRIPRPLRDAWTIREPPCSSPVAEPLHTRGPGAAPGPSGPNSPGTT</sequence>
<gene>
    <name evidence="3" type="ORF">GCM10009550_58140</name>
</gene>
<evidence type="ECO:0000256" key="2">
    <source>
        <dbReference type="SAM" id="SignalP"/>
    </source>
</evidence>
<accession>A0ABN1RSZ5</accession>
<protein>
    <recommendedName>
        <fullName evidence="5">Secreted protein</fullName>
    </recommendedName>
</protein>
<feature type="compositionally biased region" description="Basic and acidic residues" evidence="1">
    <location>
        <begin position="142"/>
        <end position="155"/>
    </location>
</feature>
<feature type="chain" id="PRO_5045311132" description="Secreted protein" evidence="2">
    <location>
        <begin position="21"/>
        <end position="189"/>
    </location>
</feature>
<feature type="signal peptide" evidence="2">
    <location>
        <begin position="1"/>
        <end position="20"/>
    </location>
</feature>